<sequence length="47" mass="4840">MKENVMGMNCSECGLSNPNVSGAEAQHLSGVHNQNTHGSSNGPSQAK</sequence>
<dbReference type="AlphaFoldDB" id="A0A9X1NQ00"/>
<feature type="compositionally biased region" description="Polar residues" evidence="1">
    <location>
        <begin position="31"/>
        <end position="47"/>
    </location>
</feature>
<evidence type="ECO:0000313" key="3">
    <source>
        <dbReference type="Proteomes" id="UP001138997"/>
    </source>
</evidence>
<protein>
    <submittedName>
        <fullName evidence="2">Uncharacterized protein</fullName>
    </submittedName>
</protein>
<evidence type="ECO:0000313" key="2">
    <source>
        <dbReference type="EMBL" id="MCD5317166.1"/>
    </source>
</evidence>
<dbReference type="Proteomes" id="UP001138997">
    <property type="component" value="Unassembled WGS sequence"/>
</dbReference>
<feature type="region of interest" description="Disordered" evidence="1">
    <location>
        <begin position="1"/>
        <end position="47"/>
    </location>
</feature>
<dbReference type="RefSeq" id="WP_231450018.1">
    <property type="nucleotide sequence ID" value="NZ_JAJOMB010000046.1"/>
</dbReference>
<dbReference type="EMBL" id="JAJOMB010000046">
    <property type="protein sequence ID" value="MCD5317166.1"/>
    <property type="molecule type" value="Genomic_DNA"/>
</dbReference>
<reference evidence="2" key="1">
    <citation type="submission" date="2021-11" db="EMBL/GenBank/DDBJ databases">
        <title>Streptomyces corallinus and Kineosporia corallina sp. nov., two new coral-derived marine actinobacteria.</title>
        <authorList>
            <person name="Buangrab K."/>
            <person name="Sutthacheep M."/>
            <person name="Yeemin T."/>
            <person name="Harunari E."/>
            <person name="Igarashi Y."/>
            <person name="Sripreechasak P."/>
            <person name="Kanchanasin P."/>
            <person name="Tanasupawat S."/>
            <person name="Phongsopitanun W."/>
        </authorList>
    </citation>
    <scope>NUCLEOTIDE SEQUENCE</scope>
    <source>
        <strain evidence="2">JCM 31032</strain>
    </source>
</reference>
<accession>A0A9X1NQ00</accession>
<gene>
    <name evidence="2" type="ORF">LR394_40370</name>
</gene>
<keyword evidence="3" id="KW-1185">Reference proteome</keyword>
<name>A0A9X1NQ00_9ACTN</name>
<comment type="caution">
    <text evidence="2">The sequence shown here is derived from an EMBL/GenBank/DDBJ whole genome shotgun (WGS) entry which is preliminary data.</text>
</comment>
<proteinExistence type="predicted"/>
<organism evidence="2 3">
    <name type="scientific">Kineosporia babensis</name>
    <dbReference type="NCBI Taxonomy" id="499548"/>
    <lineage>
        <taxon>Bacteria</taxon>
        <taxon>Bacillati</taxon>
        <taxon>Actinomycetota</taxon>
        <taxon>Actinomycetes</taxon>
        <taxon>Kineosporiales</taxon>
        <taxon>Kineosporiaceae</taxon>
        <taxon>Kineosporia</taxon>
    </lineage>
</organism>
<evidence type="ECO:0000256" key="1">
    <source>
        <dbReference type="SAM" id="MobiDB-lite"/>
    </source>
</evidence>